<dbReference type="EMBL" id="JAGIOI010000001">
    <property type="protein sequence ID" value="MBP2412402.1"/>
    <property type="molecule type" value="Genomic_DNA"/>
</dbReference>
<feature type="transmembrane region" description="Helical" evidence="1">
    <location>
        <begin position="272"/>
        <end position="295"/>
    </location>
</feature>
<organism evidence="2 3">
    <name type="scientific">Arthrobacter stackebrandtii</name>
    <dbReference type="NCBI Taxonomy" id="272161"/>
    <lineage>
        <taxon>Bacteria</taxon>
        <taxon>Bacillati</taxon>
        <taxon>Actinomycetota</taxon>
        <taxon>Actinomycetes</taxon>
        <taxon>Micrococcales</taxon>
        <taxon>Micrococcaceae</taxon>
        <taxon>Arthrobacter</taxon>
    </lineage>
</organism>
<evidence type="ECO:0000256" key="1">
    <source>
        <dbReference type="SAM" id="Phobius"/>
    </source>
</evidence>
<dbReference type="Proteomes" id="UP000711614">
    <property type="component" value="Unassembled WGS sequence"/>
</dbReference>
<protein>
    <submittedName>
        <fullName evidence="2">Tight adherence protein B</fullName>
    </submittedName>
</protein>
<gene>
    <name evidence="2" type="ORF">JOF48_001201</name>
</gene>
<dbReference type="RefSeq" id="WP_209678401.1">
    <property type="nucleotide sequence ID" value="NZ_JAGIOI010000001.1"/>
</dbReference>
<keyword evidence="1" id="KW-0472">Membrane</keyword>
<proteinExistence type="predicted"/>
<reference evidence="2 3" key="1">
    <citation type="submission" date="2021-03" db="EMBL/GenBank/DDBJ databases">
        <title>Sequencing the genomes of 1000 actinobacteria strains.</title>
        <authorList>
            <person name="Klenk H.-P."/>
        </authorList>
    </citation>
    <scope>NUCLEOTIDE SEQUENCE [LARGE SCALE GENOMIC DNA]</scope>
    <source>
        <strain evidence="2 3">DSM 16005</strain>
    </source>
</reference>
<keyword evidence="1" id="KW-0812">Transmembrane</keyword>
<accession>A0ABS4YUD0</accession>
<keyword evidence="3" id="KW-1185">Reference proteome</keyword>
<comment type="caution">
    <text evidence="2">The sequence shown here is derived from an EMBL/GenBank/DDBJ whole genome shotgun (WGS) entry which is preliminary data.</text>
</comment>
<dbReference type="PANTHER" id="PTHR35007:SF4">
    <property type="entry name" value="CONSERVED TRANSMEMBRANE PROTEIN-RELATED"/>
    <property type="match status" value="1"/>
</dbReference>
<name>A0ABS4YUD0_9MICC</name>
<dbReference type="PANTHER" id="PTHR35007">
    <property type="entry name" value="INTEGRAL MEMBRANE PROTEIN-RELATED"/>
    <property type="match status" value="1"/>
</dbReference>
<evidence type="ECO:0000313" key="2">
    <source>
        <dbReference type="EMBL" id="MBP2412402.1"/>
    </source>
</evidence>
<evidence type="ECO:0000313" key="3">
    <source>
        <dbReference type="Proteomes" id="UP000711614"/>
    </source>
</evidence>
<keyword evidence="1" id="KW-1133">Transmembrane helix</keyword>
<sequence length="316" mass="33334">MSAVLVLFLSAGACILIGSRGRRWWVPVHRRLFGLRDTSRRQMAPTSEEQPRLVRQLASLLSAGRTGPALWQAMVHVLAMELNRTAPPGGVPLSTRTSAQLQRWDVPGSPPGAAATMLRHGMLATVHPQHPPGARRDGRGAGRDGTDATLILVIAVQRASELGLPTATAIRTTCRETSGGSRLKRAAPDQGALSLDQRRLWLDIAACFEVCEASGAPVAAVLERLAGTLEAEQDAAAQRETALAGPRATVRLLTWLPLVGLGLGMLMGVDPLGVLFGSPVGWSVLAVGAVFAVAGRTWSARMIARAAGPSVLQDVN</sequence>